<comment type="caution">
    <text evidence="1">The sequence shown here is derived from an EMBL/GenBank/DDBJ whole genome shotgun (WGS) entry which is preliminary data.</text>
</comment>
<evidence type="ECO:0000313" key="1">
    <source>
        <dbReference type="EMBL" id="ODQ86906.1"/>
    </source>
</evidence>
<proteinExistence type="predicted"/>
<reference evidence="2" key="1">
    <citation type="submission" date="2016-09" db="EMBL/GenBank/DDBJ databases">
        <authorList>
            <person name="Greninger A.L."/>
            <person name="Jerome K.R."/>
            <person name="Mcnair B."/>
            <person name="Wallis C."/>
            <person name="Fang F."/>
        </authorList>
    </citation>
    <scope>NUCLEOTIDE SEQUENCE [LARGE SCALE GENOMIC DNA]</scope>
    <source>
        <strain evidence="2">M6</strain>
    </source>
</reference>
<dbReference type="EMBL" id="MIHA01000027">
    <property type="protein sequence ID" value="ODQ86906.1"/>
    <property type="molecule type" value="Genomic_DNA"/>
</dbReference>
<accession>A0A1E3RAG1</accession>
<dbReference type="STRING" id="1776.BHQ18_25645"/>
<keyword evidence="2" id="KW-1185">Reference proteome</keyword>
<evidence type="ECO:0008006" key="3">
    <source>
        <dbReference type="Google" id="ProtNLM"/>
    </source>
</evidence>
<dbReference type="OrthoDB" id="3579012at2"/>
<protein>
    <recommendedName>
        <fullName evidence="3">DUF2993 domain-containing protein</fullName>
    </recommendedName>
</protein>
<evidence type="ECO:0000313" key="2">
    <source>
        <dbReference type="Proteomes" id="UP000094053"/>
    </source>
</evidence>
<sequence length="235" mass="25708">MTHPSPVALLTAPIGLGAAIAQRAMVMPLRLLVVGRRLTVGLDGGELNLTVTEFDPRLDVRGLSVGRLSDVRLAACDIRWWGTENDSYVTRFDHATAVLHNVRIRPPVLVAEPVELTLEVPAPALDGLFEAAAPRLSGDIGPDGIARLRLARRPGAGHVEVEARLEGSTLWLHPRGLALRRSRWTLPGRLPAYPVRLPALPHGMQLTNIAFAPGVVRLSAQVEHWRMQLPLRRLL</sequence>
<gene>
    <name evidence="1" type="ORF">BHQ18_25645</name>
</gene>
<dbReference type="RefSeq" id="WP_069416476.1">
    <property type="nucleotide sequence ID" value="NZ_JACKUL010000014.1"/>
</dbReference>
<name>A0A1E3RAG1_MYCFV</name>
<dbReference type="AlphaFoldDB" id="A0A1E3RAG1"/>
<organism evidence="1 2">
    <name type="scientific">Mycolicibacterium flavescens</name>
    <name type="common">Mycobacterium flavescens</name>
    <dbReference type="NCBI Taxonomy" id="1776"/>
    <lineage>
        <taxon>Bacteria</taxon>
        <taxon>Bacillati</taxon>
        <taxon>Actinomycetota</taxon>
        <taxon>Actinomycetes</taxon>
        <taxon>Mycobacteriales</taxon>
        <taxon>Mycobacteriaceae</taxon>
        <taxon>Mycolicibacterium</taxon>
    </lineage>
</organism>
<dbReference type="Proteomes" id="UP000094053">
    <property type="component" value="Unassembled WGS sequence"/>
</dbReference>